<protein>
    <recommendedName>
        <fullName evidence="3">Abi family protein</fullName>
    </recommendedName>
</protein>
<dbReference type="STRING" id="1184609.KILIM_053_00220"/>
<gene>
    <name evidence="1" type="ORF">KILIM_053_00220</name>
</gene>
<proteinExistence type="predicted"/>
<dbReference type="eggNOG" id="COG4823">
    <property type="taxonomic scope" value="Bacteria"/>
</dbReference>
<dbReference type="EMBL" id="BAHD01000053">
    <property type="protein sequence ID" value="GAB96971.1"/>
    <property type="molecule type" value="Genomic_DNA"/>
</dbReference>
<evidence type="ECO:0000313" key="2">
    <source>
        <dbReference type="Proteomes" id="UP000008366"/>
    </source>
</evidence>
<dbReference type="AlphaFoldDB" id="K6WT14"/>
<dbReference type="OrthoDB" id="5363652at2"/>
<evidence type="ECO:0008006" key="3">
    <source>
        <dbReference type="Google" id="ProtNLM"/>
    </source>
</evidence>
<sequence>MSTYEKPHLTYAEQVDRLSQRGLEVREHGDAERVLASVGYYHLSAFMYPYRQLLPEAEQRRQSPVHYRGDRFQTAATFDQVTALYEVDRRLRLLCLDALGQVEIGLRTRATYVLGDRNAFGHIDRSALDPSACDRPGPHGRTAFELWTDRCTRLQHDARNEDFIRHVLSKYGEPLPVWVAVETFDFGALVRLLGLMRGQDLNHIAGDLGIKHARVLVDVTRALNLIRNICAHHGRLWNRQLVYGLRNYQPAGVSEPLRHVARGGERNKVYPFLVWLVYLTRQFSPGTTVGHALVQLMEDLRETTGRTPEHDMGFPVDWRRQQVWRD</sequence>
<dbReference type="InterPro" id="IPR011664">
    <property type="entry name" value="Abi_system_AbiD/AbiF-like"/>
</dbReference>
<keyword evidence="2" id="KW-1185">Reference proteome</keyword>
<organism evidence="1 2">
    <name type="scientific">Kineosphaera limosa NBRC 100340</name>
    <dbReference type="NCBI Taxonomy" id="1184609"/>
    <lineage>
        <taxon>Bacteria</taxon>
        <taxon>Bacillati</taxon>
        <taxon>Actinomycetota</taxon>
        <taxon>Actinomycetes</taxon>
        <taxon>Micrococcales</taxon>
        <taxon>Dermatophilaceae</taxon>
        <taxon>Kineosphaera</taxon>
    </lineage>
</organism>
<comment type="caution">
    <text evidence="1">The sequence shown here is derived from an EMBL/GenBank/DDBJ whole genome shotgun (WGS) entry which is preliminary data.</text>
</comment>
<dbReference type="Proteomes" id="UP000008366">
    <property type="component" value="Unassembled WGS sequence"/>
</dbReference>
<reference evidence="1 2" key="1">
    <citation type="submission" date="2012-08" db="EMBL/GenBank/DDBJ databases">
        <title>Whole genome shotgun sequence of Kineosphaera limosa NBRC 100340.</title>
        <authorList>
            <person name="Yoshida I."/>
            <person name="Isaki S."/>
            <person name="Hosoyama A."/>
            <person name="Tsuchikane K."/>
            <person name="Katsumata H."/>
            <person name="Ando Y."/>
            <person name="Ohji S."/>
            <person name="Hamada M."/>
            <person name="Tamura T."/>
            <person name="Yamazoe A."/>
            <person name="Yamazaki S."/>
            <person name="Fujita N."/>
        </authorList>
    </citation>
    <scope>NUCLEOTIDE SEQUENCE [LARGE SCALE GENOMIC DNA]</scope>
    <source>
        <strain evidence="1 2">NBRC 100340</strain>
    </source>
</reference>
<dbReference type="Pfam" id="PF07751">
    <property type="entry name" value="Abi_2"/>
    <property type="match status" value="1"/>
</dbReference>
<name>K6WT14_9MICO</name>
<dbReference type="RefSeq" id="WP_006593503.1">
    <property type="nucleotide sequence ID" value="NZ_BAHD01000053.1"/>
</dbReference>
<accession>K6WT14</accession>
<evidence type="ECO:0000313" key="1">
    <source>
        <dbReference type="EMBL" id="GAB96971.1"/>
    </source>
</evidence>